<sequence>MKKIAAIIWLISICFASPSLYLLRMTEHDHSCGIPIDPKMNTIFMGFNAVVVFSIPAIILLFLYAKIIYTLSKSIVTAQRMRPASSTNSGMKTTTTDDIRGRKQVMVALVFMLALFMFCWGPHLIYSFVTDLTPYRDQDRWLIVHY</sequence>
<dbReference type="GO" id="GO:0004930">
    <property type="term" value="F:G protein-coupled receptor activity"/>
    <property type="evidence" value="ECO:0007669"/>
    <property type="project" value="InterPro"/>
</dbReference>
<dbReference type="AlphaFoldDB" id="R7VI03"/>
<keyword evidence="2 5" id="KW-0812">Transmembrane</keyword>
<dbReference type="EnsemblMetazoa" id="CapteT208286">
    <property type="protein sequence ID" value="CapteP208286"/>
    <property type="gene ID" value="CapteG208286"/>
</dbReference>
<dbReference type="EMBL" id="KB292033">
    <property type="protein sequence ID" value="ELU18229.1"/>
    <property type="molecule type" value="Genomic_DNA"/>
</dbReference>
<evidence type="ECO:0000259" key="7">
    <source>
        <dbReference type="PROSITE" id="PS50262"/>
    </source>
</evidence>
<keyword evidence="10" id="KW-1185">Reference proteome</keyword>
<evidence type="ECO:0000256" key="1">
    <source>
        <dbReference type="ARBA" id="ARBA00004370"/>
    </source>
</evidence>
<evidence type="ECO:0000256" key="5">
    <source>
        <dbReference type="SAM" id="Phobius"/>
    </source>
</evidence>
<evidence type="ECO:0000313" key="8">
    <source>
        <dbReference type="EMBL" id="ELU18229.1"/>
    </source>
</evidence>
<dbReference type="InterPro" id="IPR017452">
    <property type="entry name" value="GPCR_Rhodpsn_7TM"/>
</dbReference>
<evidence type="ECO:0000256" key="4">
    <source>
        <dbReference type="ARBA" id="ARBA00023136"/>
    </source>
</evidence>
<feature type="transmembrane region" description="Helical" evidence="5">
    <location>
        <begin position="105"/>
        <end position="126"/>
    </location>
</feature>
<dbReference type="Pfam" id="PF00001">
    <property type="entry name" value="7tm_1"/>
    <property type="match status" value="1"/>
</dbReference>
<dbReference type="PANTHER" id="PTHR45698">
    <property type="entry name" value="TRACE AMINE-ASSOCIATED RECEPTOR 19N-RELATED"/>
    <property type="match status" value="1"/>
</dbReference>
<dbReference type="GO" id="GO:0016020">
    <property type="term" value="C:membrane"/>
    <property type="evidence" value="ECO:0007669"/>
    <property type="project" value="UniProtKB-SubCell"/>
</dbReference>
<accession>R7VI03</accession>
<dbReference type="PANTHER" id="PTHR45698:SF1">
    <property type="entry name" value="TRACE AMINE-ASSOCIATED RECEPTOR 13C-LIKE"/>
    <property type="match status" value="1"/>
</dbReference>
<keyword evidence="4 5" id="KW-0472">Membrane</keyword>
<dbReference type="PRINTS" id="PR00237">
    <property type="entry name" value="GPCRRHODOPSN"/>
</dbReference>
<comment type="subcellular location">
    <subcellularLocation>
        <location evidence="1">Membrane</location>
    </subcellularLocation>
</comment>
<feature type="domain" description="G-protein coupled receptors family 1 profile" evidence="7">
    <location>
        <begin position="1"/>
        <end position="146"/>
    </location>
</feature>
<dbReference type="EMBL" id="AMQN01035056">
    <property type="status" value="NOT_ANNOTATED_CDS"/>
    <property type="molecule type" value="Genomic_DNA"/>
</dbReference>
<dbReference type="SUPFAM" id="SSF81321">
    <property type="entry name" value="Family A G protein-coupled receptor-like"/>
    <property type="match status" value="1"/>
</dbReference>
<reference evidence="9" key="3">
    <citation type="submission" date="2015-06" db="UniProtKB">
        <authorList>
            <consortium name="EnsemblMetazoa"/>
        </authorList>
    </citation>
    <scope>IDENTIFICATION</scope>
</reference>
<evidence type="ECO:0000256" key="3">
    <source>
        <dbReference type="ARBA" id="ARBA00022989"/>
    </source>
</evidence>
<feature type="chain" id="PRO_5008789081" description="G-protein coupled receptors family 1 profile domain-containing protein" evidence="6">
    <location>
        <begin position="17"/>
        <end position="146"/>
    </location>
</feature>
<evidence type="ECO:0000313" key="10">
    <source>
        <dbReference type="Proteomes" id="UP000014760"/>
    </source>
</evidence>
<dbReference type="InterPro" id="IPR000276">
    <property type="entry name" value="GPCR_Rhodpsn"/>
</dbReference>
<dbReference type="PROSITE" id="PS50262">
    <property type="entry name" value="G_PROTEIN_RECEP_F1_2"/>
    <property type="match status" value="1"/>
</dbReference>
<feature type="transmembrane region" description="Helical" evidence="5">
    <location>
        <begin position="40"/>
        <end position="65"/>
    </location>
</feature>
<organism evidence="8">
    <name type="scientific">Capitella teleta</name>
    <name type="common">Polychaete worm</name>
    <dbReference type="NCBI Taxonomy" id="283909"/>
    <lineage>
        <taxon>Eukaryota</taxon>
        <taxon>Metazoa</taxon>
        <taxon>Spiralia</taxon>
        <taxon>Lophotrochozoa</taxon>
        <taxon>Annelida</taxon>
        <taxon>Polychaeta</taxon>
        <taxon>Sedentaria</taxon>
        <taxon>Scolecida</taxon>
        <taxon>Capitellidae</taxon>
        <taxon>Capitella</taxon>
    </lineage>
</organism>
<evidence type="ECO:0000313" key="9">
    <source>
        <dbReference type="EnsemblMetazoa" id="CapteP208286"/>
    </source>
</evidence>
<dbReference type="Proteomes" id="UP000014760">
    <property type="component" value="Unassembled WGS sequence"/>
</dbReference>
<name>R7VI03_CAPTE</name>
<evidence type="ECO:0000256" key="6">
    <source>
        <dbReference type="SAM" id="SignalP"/>
    </source>
</evidence>
<reference evidence="10" key="1">
    <citation type="submission" date="2012-12" db="EMBL/GenBank/DDBJ databases">
        <authorList>
            <person name="Hellsten U."/>
            <person name="Grimwood J."/>
            <person name="Chapman J.A."/>
            <person name="Shapiro H."/>
            <person name="Aerts A."/>
            <person name="Otillar R.P."/>
            <person name="Terry A.Y."/>
            <person name="Boore J.L."/>
            <person name="Simakov O."/>
            <person name="Marletaz F."/>
            <person name="Cho S.-J."/>
            <person name="Edsinger-Gonzales E."/>
            <person name="Havlak P."/>
            <person name="Kuo D.-H."/>
            <person name="Larsson T."/>
            <person name="Lv J."/>
            <person name="Arendt D."/>
            <person name="Savage R."/>
            <person name="Osoegawa K."/>
            <person name="de Jong P."/>
            <person name="Lindberg D.R."/>
            <person name="Seaver E.C."/>
            <person name="Weisblat D.A."/>
            <person name="Putnam N.H."/>
            <person name="Grigoriev I.V."/>
            <person name="Rokhsar D.S."/>
        </authorList>
    </citation>
    <scope>NUCLEOTIDE SEQUENCE</scope>
    <source>
        <strain evidence="10">I ESC-2004</strain>
    </source>
</reference>
<keyword evidence="6" id="KW-0732">Signal</keyword>
<gene>
    <name evidence="8" type="ORF">CAPTEDRAFT_208286</name>
</gene>
<proteinExistence type="predicted"/>
<dbReference type="Gene3D" id="1.20.1070.10">
    <property type="entry name" value="Rhodopsin 7-helix transmembrane proteins"/>
    <property type="match status" value="1"/>
</dbReference>
<keyword evidence="3 5" id="KW-1133">Transmembrane helix</keyword>
<protein>
    <recommendedName>
        <fullName evidence="7">G-protein coupled receptors family 1 profile domain-containing protein</fullName>
    </recommendedName>
</protein>
<dbReference type="HOGENOM" id="CLU_1779191_0_0_1"/>
<feature type="signal peptide" evidence="6">
    <location>
        <begin position="1"/>
        <end position="16"/>
    </location>
</feature>
<reference evidence="8 10" key="2">
    <citation type="journal article" date="2013" name="Nature">
        <title>Insights into bilaterian evolution from three spiralian genomes.</title>
        <authorList>
            <person name="Simakov O."/>
            <person name="Marletaz F."/>
            <person name="Cho S.J."/>
            <person name="Edsinger-Gonzales E."/>
            <person name="Havlak P."/>
            <person name="Hellsten U."/>
            <person name="Kuo D.H."/>
            <person name="Larsson T."/>
            <person name="Lv J."/>
            <person name="Arendt D."/>
            <person name="Savage R."/>
            <person name="Osoegawa K."/>
            <person name="de Jong P."/>
            <person name="Grimwood J."/>
            <person name="Chapman J.A."/>
            <person name="Shapiro H."/>
            <person name="Aerts A."/>
            <person name="Otillar R.P."/>
            <person name="Terry A.Y."/>
            <person name="Boore J.L."/>
            <person name="Grigoriev I.V."/>
            <person name="Lindberg D.R."/>
            <person name="Seaver E.C."/>
            <person name="Weisblat D.A."/>
            <person name="Putnam N.H."/>
            <person name="Rokhsar D.S."/>
        </authorList>
    </citation>
    <scope>NUCLEOTIDE SEQUENCE</scope>
    <source>
        <strain evidence="8 10">I ESC-2004</strain>
    </source>
</reference>
<evidence type="ECO:0000256" key="2">
    <source>
        <dbReference type="ARBA" id="ARBA00022692"/>
    </source>
</evidence>